<evidence type="ECO:0000313" key="5">
    <source>
        <dbReference type="EMBL" id="MBF9236539.1"/>
    </source>
</evidence>
<dbReference type="RefSeq" id="WP_196280935.1">
    <property type="nucleotide sequence ID" value="NZ_JADQDQ010000002.1"/>
</dbReference>
<keyword evidence="1" id="KW-0677">Repeat</keyword>
<dbReference type="PROSITE" id="PS50297">
    <property type="entry name" value="ANK_REP_REGION"/>
    <property type="match status" value="1"/>
</dbReference>
<protein>
    <submittedName>
        <fullName evidence="5">Ankyrin repeat domain-containing protein</fullName>
    </submittedName>
</protein>
<accession>A0ABS0IEP6</accession>
<dbReference type="Pfam" id="PF12796">
    <property type="entry name" value="Ank_2"/>
    <property type="match status" value="1"/>
</dbReference>
<dbReference type="InterPro" id="IPR002110">
    <property type="entry name" value="Ankyrin_rpt"/>
</dbReference>
<keyword evidence="6" id="KW-1185">Reference proteome</keyword>
<reference evidence="5 6" key="1">
    <citation type="submission" date="2020-11" db="EMBL/GenBank/DDBJ databases">
        <authorList>
            <person name="Kim M.K."/>
        </authorList>
    </citation>
    <scope>NUCLEOTIDE SEQUENCE [LARGE SCALE GENOMIC DNA]</scope>
    <source>
        <strain evidence="5 6">BT683</strain>
    </source>
</reference>
<keyword evidence="2 3" id="KW-0040">ANK repeat</keyword>
<evidence type="ECO:0000256" key="4">
    <source>
        <dbReference type="SAM" id="SignalP"/>
    </source>
</evidence>
<name>A0ABS0IEP6_9BACT</name>
<dbReference type="Proteomes" id="UP000597617">
    <property type="component" value="Unassembled WGS sequence"/>
</dbReference>
<dbReference type="PANTHER" id="PTHR24123:SF33">
    <property type="entry name" value="PROTEIN HOS4"/>
    <property type="match status" value="1"/>
</dbReference>
<dbReference type="EMBL" id="JADQDQ010000002">
    <property type="protein sequence ID" value="MBF9236539.1"/>
    <property type="molecule type" value="Genomic_DNA"/>
</dbReference>
<proteinExistence type="predicted"/>
<dbReference type="InterPro" id="IPR036770">
    <property type="entry name" value="Ankyrin_rpt-contain_sf"/>
</dbReference>
<dbReference type="InterPro" id="IPR051165">
    <property type="entry name" value="Multifunctional_ANK_Repeat"/>
</dbReference>
<evidence type="ECO:0000256" key="1">
    <source>
        <dbReference type="ARBA" id="ARBA00022737"/>
    </source>
</evidence>
<feature type="chain" id="PRO_5046737230" evidence="4">
    <location>
        <begin position="37"/>
        <end position="298"/>
    </location>
</feature>
<dbReference type="SUPFAM" id="SSF48403">
    <property type="entry name" value="Ankyrin repeat"/>
    <property type="match status" value="1"/>
</dbReference>
<dbReference type="SMART" id="SM00248">
    <property type="entry name" value="ANK"/>
    <property type="match status" value="3"/>
</dbReference>
<evidence type="ECO:0000256" key="3">
    <source>
        <dbReference type="PROSITE-ProRule" id="PRU00023"/>
    </source>
</evidence>
<gene>
    <name evidence="5" type="ORF">I2I05_03940</name>
</gene>
<sequence length="298" mass="33426">MATLRTPRYLAPWQVLASLALAGALLLPAARLQAQAAEPMARPRPDVIKRKDVRLFADSPAWSLARAVQFQQGWLIRLLLLARPAGSRYQEPVYGQTLLYYAVFTHRYLAVRALLKGGADPNAAFENRQGKTPLVEAARNYDTSKYVRLLLAHGADPNLATRPPGPPGLTTPLIEAAWSRLETVQVLLAQGATLNYITPTGFHSALKAALVAQKIDIARYLLLEQHAAFRQPMGQTIDGDTFYIADLLKELPYELDSPKHRTKMELVRYLEARGVDYRGAPVPKRYYRMYPKEFIQAY</sequence>
<feature type="signal peptide" evidence="4">
    <location>
        <begin position="1"/>
        <end position="36"/>
    </location>
</feature>
<keyword evidence="4" id="KW-0732">Signal</keyword>
<evidence type="ECO:0000313" key="6">
    <source>
        <dbReference type="Proteomes" id="UP000597617"/>
    </source>
</evidence>
<dbReference type="PROSITE" id="PS50088">
    <property type="entry name" value="ANK_REPEAT"/>
    <property type="match status" value="2"/>
</dbReference>
<feature type="repeat" description="ANK" evidence="3">
    <location>
        <begin position="129"/>
        <end position="162"/>
    </location>
</feature>
<feature type="repeat" description="ANK" evidence="3">
    <location>
        <begin position="94"/>
        <end position="126"/>
    </location>
</feature>
<evidence type="ECO:0000256" key="2">
    <source>
        <dbReference type="ARBA" id="ARBA00023043"/>
    </source>
</evidence>
<dbReference type="PANTHER" id="PTHR24123">
    <property type="entry name" value="ANKYRIN REPEAT-CONTAINING"/>
    <property type="match status" value="1"/>
</dbReference>
<dbReference type="Gene3D" id="1.25.40.20">
    <property type="entry name" value="Ankyrin repeat-containing domain"/>
    <property type="match status" value="1"/>
</dbReference>
<organism evidence="5 6">
    <name type="scientific">Hymenobacter jeongseonensis</name>
    <dbReference type="NCBI Taxonomy" id="2791027"/>
    <lineage>
        <taxon>Bacteria</taxon>
        <taxon>Pseudomonadati</taxon>
        <taxon>Bacteroidota</taxon>
        <taxon>Cytophagia</taxon>
        <taxon>Cytophagales</taxon>
        <taxon>Hymenobacteraceae</taxon>
        <taxon>Hymenobacter</taxon>
    </lineage>
</organism>
<comment type="caution">
    <text evidence="5">The sequence shown here is derived from an EMBL/GenBank/DDBJ whole genome shotgun (WGS) entry which is preliminary data.</text>
</comment>